<evidence type="ECO:0000259" key="5">
    <source>
        <dbReference type="Pfam" id="PF17953"/>
    </source>
</evidence>
<evidence type="ECO:0000256" key="3">
    <source>
        <dbReference type="ARBA" id="ARBA00022884"/>
    </source>
</evidence>
<protein>
    <recommendedName>
        <fullName evidence="2">CRISPR system Cms protein Csm4</fullName>
    </recommendedName>
</protein>
<dbReference type="NCBIfam" id="TIGR01903">
    <property type="entry name" value="cas5_csm4"/>
    <property type="match status" value="1"/>
</dbReference>
<gene>
    <name evidence="6" type="ORF">HXL70_08020</name>
</gene>
<dbReference type="Pfam" id="PF17953">
    <property type="entry name" value="Csm4_C"/>
    <property type="match status" value="1"/>
</dbReference>
<dbReference type="EMBL" id="JABZMK010000074">
    <property type="protein sequence ID" value="MBF1129970.1"/>
    <property type="molecule type" value="Genomic_DNA"/>
</dbReference>
<reference evidence="6" key="1">
    <citation type="submission" date="2020-04" db="EMBL/GenBank/DDBJ databases">
        <title>Deep metagenomics examines the oral microbiome during advanced dental caries in children, revealing novel taxa and co-occurrences with host molecules.</title>
        <authorList>
            <person name="Baker J.L."/>
            <person name="Morton J.T."/>
            <person name="Dinis M."/>
            <person name="Alvarez R."/>
            <person name="Tran N.C."/>
            <person name="Knight R."/>
            <person name="Edlund A."/>
        </authorList>
    </citation>
    <scope>NUCLEOTIDE SEQUENCE</scope>
    <source>
        <strain evidence="6">JCVI_32_bin.14</strain>
    </source>
</reference>
<dbReference type="GO" id="GO:0051607">
    <property type="term" value="P:defense response to virus"/>
    <property type="evidence" value="ECO:0007669"/>
    <property type="project" value="UniProtKB-KW"/>
</dbReference>
<evidence type="ECO:0000313" key="6">
    <source>
        <dbReference type="EMBL" id="MBF1129970.1"/>
    </source>
</evidence>
<keyword evidence="3" id="KW-0694">RNA-binding</keyword>
<dbReference type="GO" id="GO:0003723">
    <property type="term" value="F:RNA binding"/>
    <property type="evidence" value="ECO:0007669"/>
    <property type="project" value="UniProtKB-KW"/>
</dbReference>
<comment type="similarity">
    <text evidence="1">Belongs to the CRISPR-associated Csm4 family.</text>
</comment>
<proteinExistence type="inferred from homology"/>
<evidence type="ECO:0000313" key="7">
    <source>
        <dbReference type="Proteomes" id="UP000757890"/>
    </source>
</evidence>
<name>A0A930BBN6_9FIRM</name>
<dbReference type="RefSeq" id="WP_276640684.1">
    <property type="nucleotide sequence ID" value="NZ_CAUUWZ010000002.1"/>
</dbReference>
<sequence>MRHEIILFRFTSPVHFGDAAEGGDLGEILSYCRADTFFSALCREAADISQELLACVVEGIQRGKLRFSDLFPWKKGTSCYELYLPRPVMNLPHTEQAETLSYEEVREQSAERKKEKKRSFIRASEMESYLQGRDISAQPDFGKEELRTQYNAREKLPYGIGGYHFISDAGLYLILSGNEECIARLEPLITLLGMTGIGGKRSSGWGKYRLEDDPLELSEDDFYGGDDAALYKMLSSDHAEYYMTLSSFLPSLEEVKDAAAGTGRIIKRGGFAWSREMTGAAKVSSVYMMESGSCFSKRLDGRIADVNNGSAPHPVYKYGKGLFVGLPI</sequence>
<feature type="domain" description="Csm4 C-terminal" evidence="5">
    <location>
        <begin position="238"/>
        <end position="326"/>
    </location>
</feature>
<evidence type="ECO:0000256" key="4">
    <source>
        <dbReference type="ARBA" id="ARBA00023118"/>
    </source>
</evidence>
<evidence type="ECO:0000256" key="1">
    <source>
        <dbReference type="ARBA" id="ARBA00005772"/>
    </source>
</evidence>
<evidence type="ECO:0000256" key="2">
    <source>
        <dbReference type="ARBA" id="ARBA00016109"/>
    </source>
</evidence>
<dbReference type="Proteomes" id="UP000757890">
    <property type="component" value="Unassembled WGS sequence"/>
</dbReference>
<comment type="caution">
    <text evidence="6">The sequence shown here is derived from an EMBL/GenBank/DDBJ whole genome shotgun (WGS) entry which is preliminary data.</text>
</comment>
<dbReference type="InterPro" id="IPR040932">
    <property type="entry name" value="Csm4_C"/>
</dbReference>
<organism evidence="6 7">
    <name type="scientific">Dialister invisus</name>
    <dbReference type="NCBI Taxonomy" id="218538"/>
    <lineage>
        <taxon>Bacteria</taxon>
        <taxon>Bacillati</taxon>
        <taxon>Bacillota</taxon>
        <taxon>Negativicutes</taxon>
        <taxon>Veillonellales</taxon>
        <taxon>Veillonellaceae</taxon>
        <taxon>Dialister</taxon>
    </lineage>
</organism>
<keyword evidence="4" id="KW-0051">Antiviral defense</keyword>
<dbReference type="AlphaFoldDB" id="A0A930BBN6"/>
<accession>A0A930BBN6</accession>
<dbReference type="InterPro" id="IPR005510">
    <property type="entry name" value="Csm4"/>
</dbReference>